<evidence type="ECO:0000256" key="6">
    <source>
        <dbReference type="ARBA" id="ARBA00023136"/>
    </source>
</evidence>
<accession>A0A1H0BP24</accession>
<dbReference type="STRING" id="206665.SAMN04488516_102241"/>
<organism evidence="10 11">
    <name type="scientific">Desulfonauticus submarinus</name>
    <dbReference type="NCBI Taxonomy" id="206665"/>
    <lineage>
        <taxon>Bacteria</taxon>
        <taxon>Pseudomonadati</taxon>
        <taxon>Thermodesulfobacteriota</taxon>
        <taxon>Desulfovibrionia</taxon>
        <taxon>Desulfovibrionales</taxon>
        <taxon>Desulfonauticaceae</taxon>
        <taxon>Desulfonauticus</taxon>
    </lineage>
</organism>
<dbReference type="Pfam" id="PF00691">
    <property type="entry name" value="OmpA"/>
    <property type="match status" value="1"/>
</dbReference>
<evidence type="ECO:0000313" key="11">
    <source>
        <dbReference type="Proteomes" id="UP000199602"/>
    </source>
</evidence>
<evidence type="ECO:0000313" key="10">
    <source>
        <dbReference type="EMBL" id="SDN47409.1"/>
    </source>
</evidence>
<dbReference type="InterPro" id="IPR036737">
    <property type="entry name" value="OmpA-like_sf"/>
</dbReference>
<dbReference type="OrthoDB" id="9805566at2"/>
<keyword evidence="11" id="KW-1185">Reference proteome</keyword>
<dbReference type="InterPro" id="IPR050330">
    <property type="entry name" value="Bact_OuterMem_StrucFunc"/>
</dbReference>
<dbReference type="PANTHER" id="PTHR30329:SF21">
    <property type="entry name" value="LIPOPROTEIN YIAD-RELATED"/>
    <property type="match status" value="1"/>
</dbReference>
<proteinExistence type="inferred from homology"/>
<dbReference type="InterPro" id="IPR025713">
    <property type="entry name" value="MotB-like_N_dom"/>
</dbReference>
<keyword evidence="6 7" id="KW-0472">Membrane</keyword>
<comment type="subcellular location">
    <subcellularLocation>
        <location evidence="1">Cell membrane</location>
        <topology evidence="1">Single-pass membrane protein</topology>
    </subcellularLocation>
</comment>
<feature type="transmembrane region" description="Helical" evidence="8">
    <location>
        <begin position="21"/>
        <end position="42"/>
    </location>
</feature>
<evidence type="ECO:0000256" key="5">
    <source>
        <dbReference type="ARBA" id="ARBA00022989"/>
    </source>
</evidence>
<evidence type="ECO:0000256" key="7">
    <source>
        <dbReference type="PROSITE-ProRule" id="PRU00473"/>
    </source>
</evidence>
<evidence type="ECO:0000256" key="2">
    <source>
        <dbReference type="ARBA" id="ARBA00008914"/>
    </source>
</evidence>
<keyword evidence="5 8" id="KW-1133">Transmembrane helix</keyword>
<dbReference type="RefSeq" id="WP_092063525.1">
    <property type="nucleotide sequence ID" value="NZ_FNIN01000002.1"/>
</dbReference>
<comment type="similarity">
    <text evidence="2">Belongs to the MotB family.</text>
</comment>
<protein>
    <submittedName>
        <fullName evidence="10">Chemotaxis protein MotB</fullName>
    </submittedName>
</protein>
<evidence type="ECO:0000256" key="1">
    <source>
        <dbReference type="ARBA" id="ARBA00004162"/>
    </source>
</evidence>
<dbReference type="PROSITE" id="PS51123">
    <property type="entry name" value="OMPA_2"/>
    <property type="match status" value="1"/>
</dbReference>
<keyword evidence="3" id="KW-1003">Cell membrane</keyword>
<reference evidence="10 11" key="1">
    <citation type="submission" date="2016-10" db="EMBL/GenBank/DDBJ databases">
        <authorList>
            <person name="de Groot N.N."/>
        </authorList>
    </citation>
    <scope>NUCLEOTIDE SEQUENCE [LARGE SCALE GENOMIC DNA]</scope>
    <source>
        <strain evidence="10 11">DSM 15269</strain>
    </source>
</reference>
<evidence type="ECO:0000256" key="8">
    <source>
        <dbReference type="SAM" id="Phobius"/>
    </source>
</evidence>
<dbReference type="InterPro" id="IPR006665">
    <property type="entry name" value="OmpA-like"/>
</dbReference>
<evidence type="ECO:0000259" key="9">
    <source>
        <dbReference type="PROSITE" id="PS51123"/>
    </source>
</evidence>
<dbReference type="Gene3D" id="3.30.1330.60">
    <property type="entry name" value="OmpA-like domain"/>
    <property type="match status" value="1"/>
</dbReference>
<keyword evidence="4 8" id="KW-0812">Transmembrane</keyword>
<gene>
    <name evidence="10" type="ORF">SAMN04488516_102241</name>
</gene>
<dbReference type="CDD" id="cd07185">
    <property type="entry name" value="OmpA_C-like"/>
    <property type="match status" value="1"/>
</dbReference>
<dbReference type="EMBL" id="FNIN01000002">
    <property type="protein sequence ID" value="SDN47409.1"/>
    <property type="molecule type" value="Genomic_DNA"/>
</dbReference>
<feature type="domain" description="OmpA-like" evidence="9">
    <location>
        <begin position="122"/>
        <end position="239"/>
    </location>
</feature>
<sequence length="243" mass="27310">MGKRKKSKGGGGPPKDGWLVTFSDLVTLLLTFFVLLLSMSSLDNSVVKDVVSVFTQSTGFLGASSNVKIEDRFKLLKDILQKPWEILDKQQRIIDLLFPDEVLPPEITKSTLQKNLEILKRPEGVALVLHDGILFKPGAYQLLPAAKELLKQIAILISIWPAPVNIAGYTDNLKSRKMDNYTLSSLRALAVLEFLREQHIAPERFSVSAYGPNFPIADNKTPEGRKRNRRVEILLKINGYHYL</sequence>
<dbReference type="AlphaFoldDB" id="A0A1H0BP24"/>
<evidence type="ECO:0000256" key="3">
    <source>
        <dbReference type="ARBA" id="ARBA00022475"/>
    </source>
</evidence>
<dbReference type="PANTHER" id="PTHR30329">
    <property type="entry name" value="STATOR ELEMENT OF FLAGELLAR MOTOR COMPLEX"/>
    <property type="match status" value="1"/>
</dbReference>
<dbReference type="GO" id="GO:0005886">
    <property type="term" value="C:plasma membrane"/>
    <property type="evidence" value="ECO:0007669"/>
    <property type="project" value="UniProtKB-SubCell"/>
</dbReference>
<dbReference type="SUPFAM" id="SSF103088">
    <property type="entry name" value="OmpA-like"/>
    <property type="match status" value="1"/>
</dbReference>
<dbReference type="Pfam" id="PF13677">
    <property type="entry name" value="MotB_plug"/>
    <property type="match status" value="1"/>
</dbReference>
<evidence type="ECO:0000256" key="4">
    <source>
        <dbReference type="ARBA" id="ARBA00022692"/>
    </source>
</evidence>
<dbReference type="Proteomes" id="UP000199602">
    <property type="component" value="Unassembled WGS sequence"/>
</dbReference>
<name>A0A1H0BP24_9BACT</name>